<feature type="domain" description="CRAL-TRIO" evidence="2">
    <location>
        <begin position="128"/>
        <end position="301"/>
    </location>
</feature>
<dbReference type="HOGENOM" id="CLU_757452_0_0_1"/>
<dbReference type="PANTHER" id="PTHR45657:SF1">
    <property type="entry name" value="CRAL-TRIO DOMAIN-CONTAINING PROTEIN YKL091C-RELATED"/>
    <property type="match status" value="1"/>
</dbReference>
<evidence type="ECO:0000259" key="2">
    <source>
        <dbReference type="PROSITE" id="PS50191"/>
    </source>
</evidence>
<accession>A0A0D3IXV4</accession>
<evidence type="ECO:0000256" key="1">
    <source>
        <dbReference type="SAM" id="MobiDB-lite"/>
    </source>
</evidence>
<dbReference type="Pfam" id="PF00650">
    <property type="entry name" value="CRAL_TRIO"/>
    <property type="match status" value="1"/>
</dbReference>
<feature type="region of interest" description="Disordered" evidence="1">
    <location>
        <begin position="1"/>
        <end position="31"/>
    </location>
</feature>
<feature type="region of interest" description="Disordered" evidence="1">
    <location>
        <begin position="330"/>
        <end position="366"/>
    </location>
</feature>
<dbReference type="PaxDb" id="2903-EOD16089"/>
<dbReference type="EnsemblProtists" id="EOD16089">
    <property type="protein sequence ID" value="EOD16089"/>
    <property type="gene ID" value="EMIHUDRAFT_245384"/>
</dbReference>
<protein>
    <recommendedName>
        <fullName evidence="2">CRAL-TRIO domain-containing protein</fullName>
    </recommendedName>
</protein>
<sequence>MHQHLRFWRKRPPLSPTQPPSALGRKASASDATVDPVQLSASASLRGLLQEHAEALSELRKAHVEAGGSIDELIDIFLLRFLLQAKGDLGRARHRVTESTRWRARDGLAGCRRKVLAGATLMELNPAVPVLLTSLSTLVLHRTSYSGGPIDLLTHDSFDPEYIMRRLTPDEYRAANAAVNEFKTVLADKASLSRDSLVGYSFILDFRGLRLAMINMRFLTSYFHKYVSLDEHFPKYIGSVTCAFAPAIFGIGYRVVKQWLSNELQQQIQIEGPASSAAAISAVAPPSSLPTVFGGSLDSMPDDVIKLVGWTAALRDERASFDAGSRLGGYVPAGHANGAGTTEQRQRRGGHSQKKKRGSKAAASAA</sequence>
<dbReference type="PROSITE" id="PS50191">
    <property type="entry name" value="CRAL_TRIO"/>
    <property type="match status" value="1"/>
</dbReference>
<dbReference type="PANTHER" id="PTHR45657">
    <property type="entry name" value="CRAL-TRIO DOMAIN-CONTAINING PROTEIN YKL091C-RELATED"/>
    <property type="match status" value="1"/>
</dbReference>
<dbReference type="RefSeq" id="XP_005768518.1">
    <property type="nucleotide sequence ID" value="XM_005768461.1"/>
</dbReference>
<reference evidence="3" key="2">
    <citation type="submission" date="2024-10" db="UniProtKB">
        <authorList>
            <consortium name="EnsemblProtists"/>
        </authorList>
    </citation>
    <scope>IDENTIFICATION</scope>
</reference>
<feature type="compositionally biased region" description="Basic residues" evidence="1">
    <location>
        <begin position="347"/>
        <end position="359"/>
    </location>
</feature>
<dbReference type="InterPro" id="IPR036273">
    <property type="entry name" value="CRAL/TRIO_N_dom_sf"/>
</dbReference>
<dbReference type="Proteomes" id="UP000013827">
    <property type="component" value="Unassembled WGS sequence"/>
</dbReference>
<dbReference type="GeneID" id="17262236"/>
<evidence type="ECO:0000313" key="4">
    <source>
        <dbReference type="Proteomes" id="UP000013827"/>
    </source>
</evidence>
<dbReference type="SUPFAM" id="SSF46938">
    <property type="entry name" value="CRAL/TRIO N-terminal domain"/>
    <property type="match status" value="1"/>
</dbReference>
<dbReference type="Gene3D" id="3.40.525.10">
    <property type="entry name" value="CRAL-TRIO lipid binding domain"/>
    <property type="match status" value="1"/>
</dbReference>
<dbReference type="InterPro" id="IPR051026">
    <property type="entry name" value="PI/PC_transfer"/>
</dbReference>
<keyword evidence="4" id="KW-1185">Reference proteome</keyword>
<evidence type="ECO:0000313" key="3">
    <source>
        <dbReference type="EnsemblProtists" id="EOD16089"/>
    </source>
</evidence>
<dbReference type="InterPro" id="IPR001251">
    <property type="entry name" value="CRAL-TRIO_dom"/>
</dbReference>
<proteinExistence type="predicted"/>
<feature type="compositionally biased region" description="Basic residues" evidence="1">
    <location>
        <begin position="1"/>
        <end position="12"/>
    </location>
</feature>
<name>A0A0D3IXV4_EMIH1</name>
<dbReference type="SUPFAM" id="SSF52087">
    <property type="entry name" value="CRAL/TRIO domain"/>
    <property type="match status" value="1"/>
</dbReference>
<dbReference type="InterPro" id="IPR036865">
    <property type="entry name" value="CRAL-TRIO_dom_sf"/>
</dbReference>
<organism evidence="3 4">
    <name type="scientific">Emiliania huxleyi (strain CCMP1516)</name>
    <dbReference type="NCBI Taxonomy" id="280463"/>
    <lineage>
        <taxon>Eukaryota</taxon>
        <taxon>Haptista</taxon>
        <taxon>Haptophyta</taxon>
        <taxon>Prymnesiophyceae</taxon>
        <taxon>Isochrysidales</taxon>
        <taxon>Noelaerhabdaceae</taxon>
        <taxon>Emiliania</taxon>
    </lineage>
</organism>
<dbReference type="KEGG" id="ehx:EMIHUDRAFT_245384"/>
<reference evidence="4" key="1">
    <citation type="journal article" date="2013" name="Nature">
        <title>Pan genome of the phytoplankton Emiliania underpins its global distribution.</title>
        <authorList>
            <person name="Read B.A."/>
            <person name="Kegel J."/>
            <person name="Klute M.J."/>
            <person name="Kuo A."/>
            <person name="Lefebvre S.C."/>
            <person name="Maumus F."/>
            <person name="Mayer C."/>
            <person name="Miller J."/>
            <person name="Monier A."/>
            <person name="Salamov A."/>
            <person name="Young J."/>
            <person name="Aguilar M."/>
            <person name="Claverie J.M."/>
            <person name="Frickenhaus S."/>
            <person name="Gonzalez K."/>
            <person name="Herman E.K."/>
            <person name="Lin Y.C."/>
            <person name="Napier J."/>
            <person name="Ogata H."/>
            <person name="Sarno A.F."/>
            <person name="Shmutz J."/>
            <person name="Schroeder D."/>
            <person name="de Vargas C."/>
            <person name="Verret F."/>
            <person name="von Dassow P."/>
            <person name="Valentin K."/>
            <person name="Van de Peer Y."/>
            <person name="Wheeler G."/>
            <person name="Dacks J.B."/>
            <person name="Delwiche C.F."/>
            <person name="Dyhrman S.T."/>
            <person name="Glockner G."/>
            <person name="John U."/>
            <person name="Richards T."/>
            <person name="Worden A.Z."/>
            <person name="Zhang X."/>
            <person name="Grigoriev I.V."/>
            <person name="Allen A.E."/>
            <person name="Bidle K."/>
            <person name="Borodovsky M."/>
            <person name="Bowler C."/>
            <person name="Brownlee C."/>
            <person name="Cock J.M."/>
            <person name="Elias M."/>
            <person name="Gladyshev V.N."/>
            <person name="Groth M."/>
            <person name="Guda C."/>
            <person name="Hadaegh A."/>
            <person name="Iglesias-Rodriguez M.D."/>
            <person name="Jenkins J."/>
            <person name="Jones B.M."/>
            <person name="Lawson T."/>
            <person name="Leese F."/>
            <person name="Lindquist E."/>
            <person name="Lobanov A."/>
            <person name="Lomsadze A."/>
            <person name="Malik S.B."/>
            <person name="Marsh M.E."/>
            <person name="Mackinder L."/>
            <person name="Mock T."/>
            <person name="Mueller-Roeber B."/>
            <person name="Pagarete A."/>
            <person name="Parker M."/>
            <person name="Probert I."/>
            <person name="Quesneville H."/>
            <person name="Raines C."/>
            <person name="Rensing S.A."/>
            <person name="Riano-Pachon D.M."/>
            <person name="Richier S."/>
            <person name="Rokitta S."/>
            <person name="Shiraiwa Y."/>
            <person name="Soanes D.M."/>
            <person name="van der Giezen M."/>
            <person name="Wahlund T.M."/>
            <person name="Williams B."/>
            <person name="Wilson W."/>
            <person name="Wolfe G."/>
            <person name="Wurch L.L."/>
        </authorList>
    </citation>
    <scope>NUCLEOTIDE SEQUENCE</scope>
</reference>
<dbReference type="AlphaFoldDB" id="A0A0D3IXV4"/>